<dbReference type="EMBL" id="BAABJP010000068">
    <property type="protein sequence ID" value="GAA5176013.1"/>
    <property type="molecule type" value="Genomic_DNA"/>
</dbReference>
<dbReference type="InterPro" id="IPR001173">
    <property type="entry name" value="Glyco_trans_2-like"/>
</dbReference>
<dbReference type="Proteomes" id="UP001428817">
    <property type="component" value="Unassembled WGS sequence"/>
</dbReference>
<organism evidence="2 3">
    <name type="scientific">Pseudonocardia eucalypti</name>
    <dbReference type="NCBI Taxonomy" id="648755"/>
    <lineage>
        <taxon>Bacteria</taxon>
        <taxon>Bacillati</taxon>
        <taxon>Actinomycetota</taxon>
        <taxon>Actinomycetes</taxon>
        <taxon>Pseudonocardiales</taxon>
        <taxon>Pseudonocardiaceae</taxon>
        <taxon>Pseudonocardia</taxon>
    </lineage>
</organism>
<name>A0ABP9RF23_9PSEU</name>
<dbReference type="InterPro" id="IPR029044">
    <property type="entry name" value="Nucleotide-diphossugar_trans"/>
</dbReference>
<protein>
    <submittedName>
        <fullName evidence="2">Glycosyltransferase family 2 protein</fullName>
    </submittedName>
</protein>
<feature type="domain" description="Glycosyltransferase 2-like" evidence="1">
    <location>
        <begin position="3"/>
        <end position="137"/>
    </location>
</feature>
<accession>A0ABP9RF23</accession>
<dbReference type="Gene3D" id="3.90.550.10">
    <property type="entry name" value="Spore Coat Polysaccharide Biosynthesis Protein SpsA, Chain A"/>
    <property type="match status" value="1"/>
</dbReference>
<keyword evidence="3" id="KW-1185">Reference proteome</keyword>
<sequence length="251" mass="27209">MVSVITPTQARNADHIGALWDSLTAQSLPPGWEWEWLVQEDGPAPGVRDRLPDDPRIRYDALGVQLGGAATRNVALARAAGDLVAGMDHDDWYEPGGLPALVTPLAGDPGAAWSCGRIRWRNPDGASWVKPDVFPPGRIEPAVIAETFVRTDDFPFPAAIATYRRTHLVAHGGWPAVARSADAVLLAAFSTHWPGVWVDRVVATYRRWPAQHTVQPADIAIRDLPQVRGVIGHRLAAERTLAAESGGRPSR</sequence>
<gene>
    <name evidence="2" type="ORF">GCM10023321_83300</name>
</gene>
<evidence type="ECO:0000259" key="1">
    <source>
        <dbReference type="Pfam" id="PF00535"/>
    </source>
</evidence>
<comment type="caution">
    <text evidence="2">The sequence shown here is derived from an EMBL/GenBank/DDBJ whole genome shotgun (WGS) entry which is preliminary data.</text>
</comment>
<dbReference type="SUPFAM" id="SSF53448">
    <property type="entry name" value="Nucleotide-diphospho-sugar transferases"/>
    <property type="match status" value="1"/>
</dbReference>
<proteinExistence type="predicted"/>
<evidence type="ECO:0000313" key="2">
    <source>
        <dbReference type="EMBL" id="GAA5176013.1"/>
    </source>
</evidence>
<evidence type="ECO:0000313" key="3">
    <source>
        <dbReference type="Proteomes" id="UP001428817"/>
    </source>
</evidence>
<dbReference type="Pfam" id="PF00535">
    <property type="entry name" value="Glycos_transf_2"/>
    <property type="match status" value="1"/>
</dbReference>
<reference evidence="3" key="1">
    <citation type="journal article" date="2019" name="Int. J. Syst. Evol. Microbiol.">
        <title>The Global Catalogue of Microorganisms (GCM) 10K type strain sequencing project: providing services to taxonomists for standard genome sequencing and annotation.</title>
        <authorList>
            <consortium name="The Broad Institute Genomics Platform"/>
            <consortium name="The Broad Institute Genome Sequencing Center for Infectious Disease"/>
            <person name="Wu L."/>
            <person name="Ma J."/>
        </authorList>
    </citation>
    <scope>NUCLEOTIDE SEQUENCE [LARGE SCALE GENOMIC DNA]</scope>
    <source>
        <strain evidence="3">JCM 18303</strain>
    </source>
</reference>